<feature type="domain" description="PIN" evidence="1">
    <location>
        <begin position="1"/>
        <end position="123"/>
    </location>
</feature>
<dbReference type="InterPro" id="IPR029060">
    <property type="entry name" value="PIN-like_dom_sf"/>
</dbReference>
<dbReference type="AlphaFoldDB" id="A0A6S6T7W5"/>
<gene>
    <name evidence="2" type="ORF">HELGO_WM45474</name>
</gene>
<accession>A0A6S6T7W5</accession>
<proteinExistence type="predicted"/>
<reference evidence="2" key="1">
    <citation type="submission" date="2020-01" db="EMBL/GenBank/DDBJ databases">
        <authorList>
            <person name="Meier V. D."/>
            <person name="Meier V D."/>
        </authorList>
    </citation>
    <scope>NUCLEOTIDE SEQUENCE</scope>
    <source>
        <strain evidence="2">HLG_WM_MAG_03</strain>
    </source>
</reference>
<dbReference type="PANTHER" id="PTHR39664">
    <property type="match status" value="1"/>
</dbReference>
<dbReference type="SMART" id="SM00670">
    <property type="entry name" value="PINc"/>
    <property type="match status" value="1"/>
</dbReference>
<organism evidence="2">
    <name type="scientific">uncultured Sulfurovum sp</name>
    <dbReference type="NCBI Taxonomy" id="269237"/>
    <lineage>
        <taxon>Bacteria</taxon>
        <taxon>Pseudomonadati</taxon>
        <taxon>Campylobacterota</taxon>
        <taxon>Epsilonproteobacteria</taxon>
        <taxon>Campylobacterales</taxon>
        <taxon>Sulfurovaceae</taxon>
        <taxon>Sulfurovum</taxon>
        <taxon>environmental samples</taxon>
    </lineage>
</organism>
<dbReference type="SUPFAM" id="SSF88723">
    <property type="entry name" value="PIN domain-like"/>
    <property type="match status" value="1"/>
</dbReference>
<sequence length="135" mass="15660">MMVYLDTNVLIYATIEQDIEKKKQSIDIIEQLVTSNELVLSPLVMQEYIFTLSKLKVDRAIIEHDTEFYFNFVAENYTKSMLKDALSLCLAESNCKNINDVLHMKLATQYASKLLTFDSDFKKLQKYTSISIEIL</sequence>
<dbReference type="EMBL" id="CACVAR010000248">
    <property type="protein sequence ID" value="CAA6815054.1"/>
    <property type="molecule type" value="Genomic_DNA"/>
</dbReference>
<evidence type="ECO:0000313" key="2">
    <source>
        <dbReference type="EMBL" id="CAA6815054.1"/>
    </source>
</evidence>
<name>A0A6S6T7W5_9BACT</name>
<dbReference type="PANTHER" id="PTHR39664:SF2">
    <property type="entry name" value="NUCLEIC ACID-BINDING PROTEIN, CONTAINING PIN DOMAIN-RELATED"/>
    <property type="match status" value="1"/>
</dbReference>
<protein>
    <recommendedName>
        <fullName evidence="1">PIN domain-containing protein</fullName>
    </recommendedName>
</protein>
<dbReference type="Gene3D" id="3.40.50.1010">
    <property type="entry name" value="5'-nuclease"/>
    <property type="match status" value="1"/>
</dbReference>
<evidence type="ECO:0000259" key="1">
    <source>
        <dbReference type="SMART" id="SM00670"/>
    </source>
</evidence>
<dbReference type="Pfam" id="PF01850">
    <property type="entry name" value="PIN"/>
    <property type="match status" value="1"/>
</dbReference>
<dbReference type="InterPro" id="IPR002716">
    <property type="entry name" value="PIN_dom"/>
</dbReference>